<dbReference type="InterPro" id="IPR023210">
    <property type="entry name" value="NADP_OxRdtase_dom"/>
</dbReference>
<dbReference type="SUPFAM" id="SSF51430">
    <property type="entry name" value="NAD(P)-linked oxidoreductase"/>
    <property type="match status" value="1"/>
</dbReference>
<dbReference type="AlphaFoldDB" id="A0A222E4V4"/>
<keyword evidence="1 3" id="KW-0560">Oxidoreductase</keyword>
<dbReference type="PANTHER" id="PTHR43625:SF40">
    <property type="entry name" value="ALDO-KETO REDUCTASE YAKC [NADP(+)]"/>
    <property type="match status" value="1"/>
</dbReference>
<accession>A0A222E4V4</accession>
<dbReference type="OrthoDB" id="9803483at2"/>
<evidence type="ECO:0000313" key="3">
    <source>
        <dbReference type="EMBL" id="ASP21227.1"/>
    </source>
</evidence>
<proteinExistence type="predicted"/>
<dbReference type="EMBL" id="CP022540">
    <property type="protein sequence ID" value="ASP21227.1"/>
    <property type="molecule type" value="Genomic_DNA"/>
</dbReference>
<dbReference type="EC" id="1.1.1.-" evidence="3"/>
<reference evidence="3 4" key="1">
    <citation type="submission" date="2017-07" db="EMBL/GenBank/DDBJ databases">
        <title>Genome Sequence of Antarctobacter heliothermus Strain SMS3 Isolated from a culture of the Diatom Skeletonema marinoi.</title>
        <authorList>
            <person name="Topel M."/>
            <person name="Pinder M.I.M."/>
            <person name="Johansson O.N."/>
            <person name="Kourtchenko O."/>
            <person name="Godhe A."/>
            <person name="Clarke A.K."/>
        </authorList>
    </citation>
    <scope>NUCLEOTIDE SEQUENCE [LARGE SCALE GENOMIC DNA]</scope>
    <source>
        <strain evidence="3 4">SMS3</strain>
    </source>
</reference>
<keyword evidence="4" id="KW-1185">Reference proteome</keyword>
<evidence type="ECO:0000313" key="4">
    <source>
        <dbReference type="Proteomes" id="UP000203589"/>
    </source>
</evidence>
<dbReference type="Proteomes" id="UP000203589">
    <property type="component" value="Chromosome"/>
</dbReference>
<dbReference type="Pfam" id="PF00248">
    <property type="entry name" value="Aldo_ket_red"/>
    <property type="match status" value="1"/>
</dbReference>
<dbReference type="InterPro" id="IPR036812">
    <property type="entry name" value="NAD(P)_OxRdtase_dom_sf"/>
</dbReference>
<dbReference type="RefSeq" id="WP_094037101.1">
    <property type="nucleotide sequence ID" value="NZ_CP022540.1"/>
</dbReference>
<dbReference type="KEGG" id="aht:ANTHELSMS3_02565"/>
<dbReference type="Gene3D" id="3.20.20.100">
    <property type="entry name" value="NADP-dependent oxidoreductase domain"/>
    <property type="match status" value="1"/>
</dbReference>
<feature type="domain" description="NADP-dependent oxidoreductase" evidence="2">
    <location>
        <begin position="16"/>
        <end position="308"/>
    </location>
</feature>
<name>A0A222E4V4_9RHOB</name>
<gene>
    <name evidence="3" type="ORF">ANTHELSMS3_02565</name>
</gene>
<organism evidence="3 4">
    <name type="scientific">Antarctobacter heliothermus</name>
    <dbReference type="NCBI Taxonomy" id="74033"/>
    <lineage>
        <taxon>Bacteria</taxon>
        <taxon>Pseudomonadati</taxon>
        <taxon>Pseudomonadota</taxon>
        <taxon>Alphaproteobacteria</taxon>
        <taxon>Rhodobacterales</taxon>
        <taxon>Roseobacteraceae</taxon>
        <taxon>Antarctobacter</taxon>
    </lineage>
</organism>
<sequence>MLRRALGKGGPEVSALGIGAMSFAGFYGAASEASSHAVLDAALDAGVDHIDTANVYGMGKSEEIIGRFLKRYQDKGKIPFRIATKASITRDPDTGARSFDNSAAHLESELDRSLKRLGLERVDLFYVHRRDPRLEIEEVTQTLARLVQKGKIGAFGFSEIAPTSLRRAAAVHPVAAVQSEYSLQTRLPELGLLQACAELGTALVAFSPVGRGLLTDTPPTSARVEAAPFLKANPRFAGDALDRNIEASKPLRELAAEAGYPTATLAIAWVLSQGRIVHAIPGTRSPGHLHDLVRGASMMLGDDLKAEIEARLPVGWIHGARYSADQSIGPEDYC</sequence>
<evidence type="ECO:0000256" key="1">
    <source>
        <dbReference type="ARBA" id="ARBA00023002"/>
    </source>
</evidence>
<dbReference type="PANTHER" id="PTHR43625">
    <property type="entry name" value="AFLATOXIN B1 ALDEHYDE REDUCTASE"/>
    <property type="match status" value="1"/>
</dbReference>
<evidence type="ECO:0000259" key="2">
    <source>
        <dbReference type="Pfam" id="PF00248"/>
    </source>
</evidence>
<dbReference type="GO" id="GO:0005737">
    <property type="term" value="C:cytoplasm"/>
    <property type="evidence" value="ECO:0007669"/>
    <property type="project" value="TreeGrafter"/>
</dbReference>
<protein>
    <submittedName>
        <fullName evidence="3">General stress protein 69</fullName>
        <ecNumber evidence="3">1.1.1.-</ecNumber>
    </submittedName>
</protein>
<dbReference type="GO" id="GO:0016491">
    <property type="term" value="F:oxidoreductase activity"/>
    <property type="evidence" value="ECO:0007669"/>
    <property type="project" value="UniProtKB-KW"/>
</dbReference>
<dbReference type="InterPro" id="IPR050791">
    <property type="entry name" value="Aldo-Keto_reductase"/>
</dbReference>